<gene>
    <name evidence="2" type="ORF">QTG54_004394</name>
</gene>
<accession>A0AAD8YEY5</accession>
<feature type="compositionally biased region" description="Basic and acidic residues" evidence="1">
    <location>
        <begin position="48"/>
        <end position="57"/>
    </location>
</feature>
<proteinExistence type="predicted"/>
<evidence type="ECO:0000313" key="3">
    <source>
        <dbReference type="Proteomes" id="UP001224775"/>
    </source>
</evidence>
<dbReference type="EMBL" id="JATAAI010000006">
    <property type="protein sequence ID" value="KAK1745103.1"/>
    <property type="molecule type" value="Genomic_DNA"/>
</dbReference>
<dbReference type="AlphaFoldDB" id="A0AAD8YEY5"/>
<name>A0AAD8YEY5_9STRA</name>
<feature type="region of interest" description="Disordered" evidence="1">
    <location>
        <begin position="42"/>
        <end position="79"/>
    </location>
</feature>
<sequence>MARTSGNPIVEVQPINKPIMTNSQTNLEDVALSLCALGRGNSGGSSDGENHHDEFKNNRKLSPNAAHESAAAASSSTVATNNPTASLMALMSNSVITSTPFTPATADMNRLKISDHVPSPKAPAPKPKEVVARKRGSSSKYNIKPKDPKRDTAISFDEMKRLMRVYGSLKCLRNRTPKDSGKTVKLESIKRKFYRWFPDFEERFEKTPEGWYQPKIGHEHEMRYREEMRKQDQQVLVKKRNSRRESKLVATNLL</sequence>
<reference evidence="2" key="1">
    <citation type="submission" date="2023-06" db="EMBL/GenBank/DDBJ databases">
        <title>Survivors Of The Sea: Transcriptome response of Skeletonema marinoi to long-term dormancy.</title>
        <authorList>
            <person name="Pinder M.I.M."/>
            <person name="Kourtchenko O."/>
            <person name="Robertson E.K."/>
            <person name="Larsson T."/>
            <person name="Maumus F."/>
            <person name="Osuna-Cruz C.M."/>
            <person name="Vancaester E."/>
            <person name="Stenow R."/>
            <person name="Vandepoele K."/>
            <person name="Ploug H."/>
            <person name="Bruchert V."/>
            <person name="Godhe A."/>
            <person name="Topel M."/>
        </authorList>
    </citation>
    <scope>NUCLEOTIDE SEQUENCE</scope>
    <source>
        <strain evidence="2">R05AC</strain>
    </source>
</reference>
<evidence type="ECO:0000256" key="1">
    <source>
        <dbReference type="SAM" id="MobiDB-lite"/>
    </source>
</evidence>
<feature type="region of interest" description="Disordered" evidence="1">
    <location>
        <begin position="114"/>
        <end position="149"/>
    </location>
</feature>
<organism evidence="2 3">
    <name type="scientific">Skeletonema marinoi</name>
    <dbReference type="NCBI Taxonomy" id="267567"/>
    <lineage>
        <taxon>Eukaryota</taxon>
        <taxon>Sar</taxon>
        <taxon>Stramenopiles</taxon>
        <taxon>Ochrophyta</taxon>
        <taxon>Bacillariophyta</taxon>
        <taxon>Coscinodiscophyceae</taxon>
        <taxon>Thalassiosirophycidae</taxon>
        <taxon>Thalassiosirales</taxon>
        <taxon>Skeletonemataceae</taxon>
        <taxon>Skeletonema</taxon>
        <taxon>Skeletonema marinoi-dohrnii complex</taxon>
    </lineage>
</organism>
<feature type="compositionally biased region" description="Low complexity" evidence="1">
    <location>
        <begin position="62"/>
        <end position="79"/>
    </location>
</feature>
<comment type="caution">
    <text evidence="2">The sequence shown here is derived from an EMBL/GenBank/DDBJ whole genome shotgun (WGS) entry which is preliminary data.</text>
</comment>
<evidence type="ECO:0000313" key="2">
    <source>
        <dbReference type="EMBL" id="KAK1745103.1"/>
    </source>
</evidence>
<protein>
    <submittedName>
        <fullName evidence="2">Uncharacterized protein</fullName>
    </submittedName>
</protein>
<dbReference type="Proteomes" id="UP001224775">
    <property type="component" value="Unassembled WGS sequence"/>
</dbReference>
<keyword evidence="3" id="KW-1185">Reference proteome</keyword>